<dbReference type="EMBL" id="LHXR01000021">
    <property type="protein sequence ID" value="KXA97737.1"/>
    <property type="molecule type" value="Genomic_DNA"/>
</dbReference>
<sequence>MSVREYVSEFAKIGGKKLDAVFYSLDCENETIKELATGSDERIREVYNQMQGVSDSYSERGLKGKIGSVGADLQKGLMNYLEFRGLRNEVEDLAGDLGVDPLDDLCVYYGGGGVVSELEKDLPHYFEIAAVPKKPVETELQSQSSSLVFGVNQSVVYSNPSISLKLKHVSGKTKNHRKIEAAFDDTGHAYWIVANLTCPNLDFQDKGKQKFDTRPFEPTISDVVGKAVRKSERDIRPQLNSLQSDPDPSPSRREKEFERKRAPRGFIKDFVFSNFDQAFAEATNGGEYICTMRQLYYKMRPMFKRLVEKTGYKYSPNASFDPDKPPEKFKKLKLRYKTFSKKVDEYEREVLGRRKVFRDKRGFFVEPHSNEIIDLSTKQVEKYDPPEKQFGNLLYVEKTGFFELLHKNFELTKKYDIGLINARGSAVGAARDLVEKIQRKCDDVMLYILTDLDIKGIGIGKDAENPDELSSLQRKFDAERIGVSLQDVADYDLQTESRDYSDRMIAELENRYEEGEISEELYQFLKSGQGVEINAFSPVTLEGYLIDKFEEYGIEKVKPNEEDIEEPDVESPDKICEKAQREAVGEYVIDQCAGRIVDELESVDVSSLDAIDKLEELADKGSRALLESVLEALEENPSKSWRDLEREEKRKIESAAERKTEKIEQVVKNETKNILEDRIAVYVQFKNGVETEGVS</sequence>
<dbReference type="SUPFAM" id="SSF56726">
    <property type="entry name" value="DNA topoisomerase IV, alpha subunit"/>
    <property type="match status" value="1"/>
</dbReference>
<gene>
    <name evidence="3" type="ORF">AKJ37_02420</name>
</gene>
<feature type="region of interest" description="Disordered" evidence="1">
    <location>
        <begin position="234"/>
        <end position="259"/>
    </location>
</feature>
<dbReference type="InterPro" id="IPR034136">
    <property type="entry name" value="TOPRIM_Topo6A/Spo11"/>
</dbReference>
<dbReference type="GO" id="GO:0003677">
    <property type="term" value="F:DNA binding"/>
    <property type="evidence" value="ECO:0007669"/>
    <property type="project" value="InterPro"/>
</dbReference>
<dbReference type="Gene3D" id="3.40.1360.10">
    <property type="match status" value="1"/>
</dbReference>
<dbReference type="Pfam" id="PF21180">
    <property type="entry name" value="TOP6A-Spo11_Toprim"/>
    <property type="match status" value="1"/>
</dbReference>
<protein>
    <recommendedName>
        <fullName evidence="2">Topoisomerase 6 subunit A/Spo11 TOPRIM domain-containing protein</fullName>
    </recommendedName>
</protein>
<name>A0A133UUA1_9EURY</name>
<dbReference type="Proteomes" id="UP000070463">
    <property type="component" value="Unassembled WGS sequence"/>
</dbReference>
<evidence type="ECO:0000313" key="4">
    <source>
        <dbReference type="Proteomes" id="UP000070463"/>
    </source>
</evidence>
<evidence type="ECO:0000313" key="3">
    <source>
        <dbReference type="EMBL" id="KXA97737.1"/>
    </source>
</evidence>
<feature type="domain" description="Topoisomerase 6 subunit A/Spo11 TOPRIM" evidence="2">
    <location>
        <begin position="394"/>
        <end position="542"/>
    </location>
</feature>
<accession>A0A133UUA1</accession>
<organism evidence="3 4">
    <name type="scientific">candidate division MSBL1 archaeon SCGC-AAA259I09</name>
    <dbReference type="NCBI Taxonomy" id="1698267"/>
    <lineage>
        <taxon>Archaea</taxon>
        <taxon>Methanobacteriati</taxon>
        <taxon>Methanobacteriota</taxon>
        <taxon>candidate division MSBL1</taxon>
    </lineage>
</organism>
<keyword evidence="4" id="KW-1185">Reference proteome</keyword>
<comment type="caution">
    <text evidence="3">The sequence shown here is derived from an EMBL/GenBank/DDBJ whole genome shotgun (WGS) entry which is preliminary data.</text>
</comment>
<feature type="compositionally biased region" description="Basic and acidic residues" evidence="1">
    <location>
        <begin position="250"/>
        <end position="259"/>
    </location>
</feature>
<evidence type="ECO:0000256" key="1">
    <source>
        <dbReference type="SAM" id="MobiDB-lite"/>
    </source>
</evidence>
<evidence type="ECO:0000259" key="2">
    <source>
        <dbReference type="Pfam" id="PF21180"/>
    </source>
</evidence>
<dbReference type="InterPro" id="IPR036078">
    <property type="entry name" value="Spo11/TopoVI_A_sf"/>
</dbReference>
<reference evidence="3 4" key="1">
    <citation type="journal article" date="2016" name="Sci. Rep.">
        <title>Metabolic traits of an uncultured archaeal lineage -MSBL1- from brine pools of the Red Sea.</title>
        <authorList>
            <person name="Mwirichia R."/>
            <person name="Alam I."/>
            <person name="Rashid M."/>
            <person name="Vinu M."/>
            <person name="Ba-Alawi W."/>
            <person name="Anthony Kamau A."/>
            <person name="Kamanda Ngugi D."/>
            <person name="Goker M."/>
            <person name="Klenk H.P."/>
            <person name="Bajic V."/>
            <person name="Stingl U."/>
        </authorList>
    </citation>
    <scope>NUCLEOTIDE SEQUENCE [LARGE SCALE GENOMIC DNA]</scope>
    <source>
        <strain evidence="3">SCGC-AAA259I09</strain>
    </source>
</reference>
<dbReference type="AlphaFoldDB" id="A0A133UUA1"/>
<proteinExistence type="predicted"/>
<dbReference type="GO" id="GO:0005694">
    <property type="term" value="C:chromosome"/>
    <property type="evidence" value="ECO:0007669"/>
    <property type="project" value="InterPro"/>
</dbReference>